<evidence type="ECO:0000313" key="1">
    <source>
        <dbReference type="EMBL" id="MBV7380465.1"/>
    </source>
</evidence>
<keyword evidence="2" id="KW-1185">Reference proteome</keyword>
<dbReference type="Proteomes" id="UP000756530">
    <property type="component" value="Unassembled WGS sequence"/>
</dbReference>
<protein>
    <recommendedName>
        <fullName evidence="3">Cobalamin biosynthesis protein CbiG</fullName>
    </recommendedName>
</protein>
<sequence>MTLFDTHVVVDWSARSRPSPARRTKDAIFFAVVQDGVAEYPTYCRTRHEARSLLRDLVISETSAGRRALIGFDFPFGYPAGVAERITGQPSALSLLEWFEDQVEDDEGNRSNRYVVAERINRLYDGIGPFWGRPASWNHPDIPTRAKARHGGDHPPERRLADNRAKGAKTVWQLAYAGSVGSQVVVGLPTLMALRNDPDLSGAVAIWPFDTGLDRGDAPCILAEIYPSLLQKQAHASKGDDVLDAAQVLCSARAFAELDRTGSLAPLFAGAPDLTDEDRATIIREEAWILGLGHETALIDACSRSLAA</sequence>
<evidence type="ECO:0000313" key="2">
    <source>
        <dbReference type="Proteomes" id="UP000756530"/>
    </source>
</evidence>
<reference evidence="1 2" key="1">
    <citation type="submission" date="2021-05" db="EMBL/GenBank/DDBJ databases">
        <title>Culturable bacteria isolated from Daya Bay.</title>
        <authorList>
            <person name="Zheng W."/>
            <person name="Yu S."/>
            <person name="Huang Y."/>
        </authorList>
    </citation>
    <scope>NUCLEOTIDE SEQUENCE [LARGE SCALE GENOMIC DNA]</scope>
    <source>
        <strain evidence="1 2">DP4N28-5</strain>
    </source>
</reference>
<organism evidence="1 2">
    <name type="scientific">Maritimibacter dapengensis</name>
    <dbReference type="NCBI Taxonomy" id="2836868"/>
    <lineage>
        <taxon>Bacteria</taxon>
        <taxon>Pseudomonadati</taxon>
        <taxon>Pseudomonadota</taxon>
        <taxon>Alphaproteobacteria</taxon>
        <taxon>Rhodobacterales</taxon>
        <taxon>Roseobacteraceae</taxon>
        <taxon>Maritimibacter</taxon>
    </lineage>
</organism>
<accession>A0ABS6T5J8</accession>
<gene>
    <name evidence="1" type="ORF">KJP28_16185</name>
</gene>
<evidence type="ECO:0008006" key="3">
    <source>
        <dbReference type="Google" id="ProtNLM"/>
    </source>
</evidence>
<proteinExistence type="predicted"/>
<dbReference type="RefSeq" id="WP_218393672.1">
    <property type="nucleotide sequence ID" value="NZ_JAHUZE010000004.1"/>
</dbReference>
<name>A0ABS6T5J8_9RHOB</name>
<comment type="caution">
    <text evidence="1">The sequence shown here is derived from an EMBL/GenBank/DDBJ whole genome shotgun (WGS) entry which is preliminary data.</text>
</comment>
<dbReference type="EMBL" id="JAHUZE010000004">
    <property type="protein sequence ID" value="MBV7380465.1"/>
    <property type="molecule type" value="Genomic_DNA"/>
</dbReference>